<feature type="domain" description="CCHC-type" evidence="2">
    <location>
        <begin position="224"/>
        <end position="238"/>
    </location>
</feature>
<accession>A0A0A2V5B0</accession>
<dbReference type="AlphaFoldDB" id="A0A0A2V5B0"/>
<dbReference type="GO" id="GO:0008270">
    <property type="term" value="F:zinc ion binding"/>
    <property type="evidence" value="ECO:0007669"/>
    <property type="project" value="UniProtKB-KW"/>
</dbReference>
<dbReference type="VEuPathDB" id="FungiDB:PAAG_11912"/>
<evidence type="ECO:0000256" key="1">
    <source>
        <dbReference type="PROSITE-ProRule" id="PRU00047"/>
    </source>
</evidence>
<keyword evidence="1" id="KW-0479">Metal-binding</keyword>
<keyword evidence="4" id="KW-1185">Reference proteome</keyword>
<dbReference type="PROSITE" id="PS50158">
    <property type="entry name" value="ZF_CCHC"/>
    <property type="match status" value="1"/>
</dbReference>
<keyword evidence="1" id="KW-0862">Zinc</keyword>
<evidence type="ECO:0000259" key="2">
    <source>
        <dbReference type="PROSITE" id="PS50158"/>
    </source>
</evidence>
<keyword evidence="1" id="KW-0863">Zinc-finger</keyword>
<dbReference type="SUPFAM" id="SSF57756">
    <property type="entry name" value="Retrovirus zinc finger-like domains"/>
    <property type="match status" value="1"/>
</dbReference>
<dbReference type="InterPro" id="IPR036875">
    <property type="entry name" value="Znf_CCHC_sf"/>
</dbReference>
<protein>
    <recommendedName>
        <fullName evidence="2">CCHC-type domain-containing protein</fullName>
    </recommendedName>
</protein>
<dbReference type="GeneID" id="26970749"/>
<dbReference type="HOGENOM" id="CLU_804353_0_0_1"/>
<proteinExistence type="predicted"/>
<organism evidence="3 4">
    <name type="scientific">Paracoccidioides lutzii (strain ATCC MYA-826 / Pb01)</name>
    <name type="common">Paracoccidioides brasiliensis</name>
    <dbReference type="NCBI Taxonomy" id="502779"/>
    <lineage>
        <taxon>Eukaryota</taxon>
        <taxon>Fungi</taxon>
        <taxon>Dikarya</taxon>
        <taxon>Ascomycota</taxon>
        <taxon>Pezizomycotina</taxon>
        <taxon>Eurotiomycetes</taxon>
        <taxon>Eurotiomycetidae</taxon>
        <taxon>Onygenales</taxon>
        <taxon>Ajellomycetaceae</taxon>
        <taxon>Paracoccidioides</taxon>
    </lineage>
</organism>
<dbReference type="RefSeq" id="XP_015702867.1">
    <property type="nucleotide sequence ID" value="XM_015847477.1"/>
</dbReference>
<dbReference type="InterPro" id="IPR001878">
    <property type="entry name" value="Znf_CCHC"/>
</dbReference>
<dbReference type="KEGG" id="pbl:PAAG_11912"/>
<dbReference type="SMART" id="SM00343">
    <property type="entry name" value="ZnF_C2HC"/>
    <property type="match status" value="1"/>
</dbReference>
<evidence type="ECO:0000313" key="3">
    <source>
        <dbReference type="EMBL" id="KGQ01335.1"/>
    </source>
</evidence>
<evidence type="ECO:0000313" key="4">
    <source>
        <dbReference type="Proteomes" id="UP000002059"/>
    </source>
</evidence>
<sequence length="345" mass="40468">MWVVITQAGLSTSFIPSSLVSLEEFRQMIHSDKDHVYKELAVIFDSIFNDEKMLRDTITHLKMEWNNVTDQITVKQSQIDELIAECDELNHILICMTTDEDTAHHIVSCMEENHLKQYQTAEEIFEHLKSIYEDANKLQNVKSDYHKLIMCNENNYHEFVTKFLHLADEVKIVKENYKTDFNDKLFFDLQRMMTVSDSQTSHSTSATKFSIIKKALSAHSDIQCYYCKEKDHIVRNCPVKQKSQQVITELTENDTSEPSADLRKEEIKLDKKIRQEHQTQLCRLKETSSVMTSKTRQGLTWEETASQMMDMNFIETASFHSYMKNKNLTVFITSLYEIDKQLEKK</sequence>
<dbReference type="Gene3D" id="4.10.60.10">
    <property type="entry name" value="Zinc finger, CCHC-type"/>
    <property type="match status" value="1"/>
</dbReference>
<name>A0A0A2V5B0_PARBA</name>
<gene>
    <name evidence="3" type="ORF">PAAG_11912</name>
</gene>
<reference evidence="3 4" key="1">
    <citation type="journal article" date="2011" name="PLoS Genet.">
        <title>Comparative genomic analysis of human fungal pathogens causing paracoccidioidomycosis.</title>
        <authorList>
            <person name="Desjardins C.A."/>
            <person name="Champion M.D."/>
            <person name="Holder J.W."/>
            <person name="Muszewska A."/>
            <person name="Goldberg J."/>
            <person name="Bailao A.M."/>
            <person name="Brigido M.M."/>
            <person name="Ferreira M.E."/>
            <person name="Garcia A.M."/>
            <person name="Grynberg M."/>
            <person name="Gujja S."/>
            <person name="Heiman D.I."/>
            <person name="Henn M.R."/>
            <person name="Kodira C.D."/>
            <person name="Leon-Narvaez H."/>
            <person name="Longo L.V."/>
            <person name="Ma L.J."/>
            <person name="Malavazi I."/>
            <person name="Matsuo A.L."/>
            <person name="Morais F.V."/>
            <person name="Pereira M."/>
            <person name="Rodriguez-Brito S."/>
            <person name="Sakthikumar S."/>
            <person name="Salem-Izacc S.M."/>
            <person name="Sykes S.M."/>
            <person name="Teixeira M.M."/>
            <person name="Vallejo M.C."/>
            <person name="Walter M.E."/>
            <person name="Yandava C."/>
            <person name="Young S."/>
            <person name="Zeng Q."/>
            <person name="Zucker J."/>
            <person name="Felipe M.S."/>
            <person name="Goldman G.H."/>
            <person name="Haas B.J."/>
            <person name="McEwen J.G."/>
            <person name="Nino-Vega G."/>
            <person name="Puccia R."/>
            <person name="San-Blas G."/>
            <person name="Soares C.M."/>
            <person name="Birren B.W."/>
            <person name="Cuomo C.A."/>
        </authorList>
    </citation>
    <scope>NUCLEOTIDE SEQUENCE [LARGE SCALE GENOMIC DNA]</scope>
    <source>
        <strain evidence="4">ATCC MYA-826 / Pb01</strain>
    </source>
</reference>
<dbReference type="OrthoDB" id="4365667at2759"/>
<dbReference type="Pfam" id="PF00098">
    <property type="entry name" value="zf-CCHC"/>
    <property type="match status" value="1"/>
</dbReference>
<dbReference type="EMBL" id="KN294003">
    <property type="protein sequence ID" value="KGQ01335.1"/>
    <property type="molecule type" value="Genomic_DNA"/>
</dbReference>
<dbReference type="Proteomes" id="UP000002059">
    <property type="component" value="Partially assembled WGS sequence"/>
</dbReference>
<dbReference type="GO" id="GO:0003676">
    <property type="term" value="F:nucleic acid binding"/>
    <property type="evidence" value="ECO:0007669"/>
    <property type="project" value="InterPro"/>
</dbReference>